<dbReference type="InterPro" id="IPR037066">
    <property type="entry name" value="Plug_dom_sf"/>
</dbReference>
<dbReference type="Pfam" id="PF13715">
    <property type="entry name" value="CarbopepD_reg_2"/>
    <property type="match status" value="1"/>
</dbReference>
<feature type="domain" description="TonB-dependent receptor plug" evidence="18">
    <location>
        <begin position="177"/>
        <end position="266"/>
    </location>
</feature>
<evidence type="ECO:0000256" key="11">
    <source>
        <dbReference type="ARBA" id="ARBA00023136"/>
    </source>
</evidence>
<evidence type="ECO:0000256" key="8">
    <source>
        <dbReference type="ARBA" id="ARBA00023004"/>
    </source>
</evidence>
<dbReference type="NCBIfam" id="TIGR01783">
    <property type="entry name" value="TonB-siderophor"/>
    <property type="match status" value="1"/>
</dbReference>
<evidence type="ECO:0000259" key="17">
    <source>
        <dbReference type="Pfam" id="PF00593"/>
    </source>
</evidence>
<evidence type="ECO:0000256" key="13">
    <source>
        <dbReference type="ARBA" id="ARBA00023237"/>
    </source>
</evidence>
<evidence type="ECO:0000259" key="18">
    <source>
        <dbReference type="Pfam" id="PF07715"/>
    </source>
</evidence>
<dbReference type="PROSITE" id="PS52016">
    <property type="entry name" value="TONB_DEPENDENT_REC_3"/>
    <property type="match status" value="1"/>
</dbReference>
<dbReference type="InterPro" id="IPR013784">
    <property type="entry name" value="Carb-bd-like_fold"/>
</dbReference>
<evidence type="ECO:0000256" key="9">
    <source>
        <dbReference type="ARBA" id="ARBA00023065"/>
    </source>
</evidence>
<dbReference type="PANTHER" id="PTHR32552:SF68">
    <property type="entry name" value="FERRICHROME OUTER MEMBRANE TRANSPORTER_PHAGE RECEPTOR"/>
    <property type="match status" value="1"/>
</dbReference>
<dbReference type="Pfam" id="PF07715">
    <property type="entry name" value="Plug"/>
    <property type="match status" value="1"/>
</dbReference>
<evidence type="ECO:0000256" key="10">
    <source>
        <dbReference type="ARBA" id="ARBA00023077"/>
    </source>
</evidence>
<evidence type="ECO:0000256" key="14">
    <source>
        <dbReference type="PROSITE-ProRule" id="PRU01360"/>
    </source>
</evidence>
<evidence type="ECO:0000256" key="1">
    <source>
        <dbReference type="ARBA" id="ARBA00004571"/>
    </source>
</evidence>
<dbReference type="Pfam" id="PF00593">
    <property type="entry name" value="TonB_dep_Rec_b-barrel"/>
    <property type="match status" value="1"/>
</dbReference>
<dbReference type="Proteomes" id="UP000246099">
    <property type="component" value="Chromosome"/>
</dbReference>
<dbReference type="Gene3D" id="2.60.40.1120">
    <property type="entry name" value="Carboxypeptidase-like, regulatory domain"/>
    <property type="match status" value="1"/>
</dbReference>
<keyword evidence="7" id="KW-0732">Signal</keyword>
<keyword evidence="10 15" id="KW-0798">TonB box</keyword>
<dbReference type="SUPFAM" id="SSF49452">
    <property type="entry name" value="Starch-binding domain-like"/>
    <property type="match status" value="1"/>
</dbReference>
<protein>
    <submittedName>
        <fullName evidence="19">TonB-dependent siderophore receptor</fullName>
    </submittedName>
</protein>
<comment type="subcellular location">
    <subcellularLocation>
        <location evidence="1 14">Cell outer membrane</location>
        <topology evidence="1 14">Multi-pass membrane protein</topology>
    </subcellularLocation>
</comment>
<dbReference type="PANTHER" id="PTHR32552">
    <property type="entry name" value="FERRICHROME IRON RECEPTOR-RELATED"/>
    <property type="match status" value="1"/>
</dbReference>
<evidence type="ECO:0000256" key="16">
    <source>
        <dbReference type="SAM" id="Phobius"/>
    </source>
</evidence>
<dbReference type="InterPro" id="IPR039426">
    <property type="entry name" value="TonB-dep_rcpt-like"/>
</dbReference>
<evidence type="ECO:0000256" key="7">
    <source>
        <dbReference type="ARBA" id="ARBA00022729"/>
    </source>
</evidence>
<evidence type="ECO:0000256" key="3">
    <source>
        <dbReference type="ARBA" id="ARBA00022448"/>
    </source>
</evidence>
<keyword evidence="11 14" id="KW-0472">Membrane</keyword>
<accession>A0ABM6W900</accession>
<feature type="transmembrane region" description="Helical" evidence="16">
    <location>
        <begin position="41"/>
        <end position="61"/>
    </location>
</feature>
<dbReference type="Gene3D" id="2.40.170.20">
    <property type="entry name" value="TonB-dependent receptor, beta-barrel domain"/>
    <property type="match status" value="1"/>
</dbReference>
<evidence type="ECO:0000256" key="15">
    <source>
        <dbReference type="RuleBase" id="RU003357"/>
    </source>
</evidence>
<dbReference type="InterPro" id="IPR000531">
    <property type="entry name" value="Beta-barrel_TonB"/>
</dbReference>
<dbReference type="InterPro" id="IPR012910">
    <property type="entry name" value="Plug_dom"/>
</dbReference>
<feature type="domain" description="TonB-dependent receptor-like beta-barrel" evidence="17">
    <location>
        <begin position="392"/>
        <end position="797"/>
    </location>
</feature>
<evidence type="ECO:0000256" key="4">
    <source>
        <dbReference type="ARBA" id="ARBA00022452"/>
    </source>
</evidence>
<evidence type="ECO:0000256" key="6">
    <source>
        <dbReference type="ARBA" id="ARBA00022692"/>
    </source>
</evidence>
<evidence type="ECO:0000313" key="20">
    <source>
        <dbReference type="Proteomes" id="UP000246099"/>
    </source>
</evidence>
<evidence type="ECO:0000256" key="2">
    <source>
        <dbReference type="ARBA" id="ARBA00009810"/>
    </source>
</evidence>
<keyword evidence="9" id="KW-0406">Ion transport</keyword>
<evidence type="ECO:0000256" key="5">
    <source>
        <dbReference type="ARBA" id="ARBA00022496"/>
    </source>
</evidence>
<keyword evidence="16" id="KW-1133">Transmembrane helix</keyword>
<comment type="similarity">
    <text evidence="2 14 15">Belongs to the TonB-dependent receptor family.</text>
</comment>
<gene>
    <name evidence="19" type="ORF">DLD77_01105</name>
</gene>
<evidence type="ECO:0000256" key="12">
    <source>
        <dbReference type="ARBA" id="ARBA00023170"/>
    </source>
</evidence>
<keyword evidence="4 14" id="KW-1134">Transmembrane beta strand</keyword>
<dbReference type="InterPro" id="IPR036942">
    <property type="entry name" value="Beta-barrel_TonB_sf"/>
</dbReference>
<keyword evidence="20" id="KW-1185">Reference proteome</keyword>
<sequence>MAALFVKSLHIPVCVNNIPDQITRPPCQRRILRQKNMRRNCYKYLMLVISLLLSSAPLFAFQEGRGTIRGTITTSGHAPAGFVTVVLKNTKKVAFTGEDGTFTMRNVPAGNYEIAVSLVGHVTRSRAVTVTAGGTARVDLQLEISDQQLQEVVVNGRNNRFANKETEGIARLPIKNIENPQVYSVIGKDLIKEQVTTDVAEAFRNIPGVMTMKAGGGSAGAMSRGFSTFANVRNGLNTGAIGPEDPVNLERIEAIKGPSATLFGSLKPSYGGVLNYITKKPFETFRGEVAFTGGSWELSRITADINTPLNAEKTVLVRTTASFQAENSFQDRGYARSYSFAPSIVYKASERLTFSLEYERVGQKWSAPPLSWVIGPNVKAKSFAEVELPHGRNIIGNSVYNQNTINSVFAHAQYRISDKWTSNTHYAVSEGYYDRFQYIVFSWQTDSTLARQISFFMPDKFGNTQLQQNFNGDFKIGSFRNRMVIGLDYSRDYSRLNRTPYAQYNYDTVNMRGAIPTIDVTALDAWGAKLPWTATRSIRNVYSAYVSDVVDLTPNLLVMLSLRLDHNVNEGNYNANTGKTSGAYEQTTLSPKFGIVYQPVKDKVALFANYMNGFQNLPPTVQTPGGTPEPLKPQRANQLEGGVKLELFDGKLSSTLSYYDIQVENSTYLRPDNPAVTIQDGTQRSKGFEVEVIANPLPGLNIVAGYGNNENRFTKASLAVEGKLATWAPEHIGNLWISYRLVNGPAKGLGFGAGGNYVGDSWFDTGNTFTLPGYTLVNATVFYDHARYSLNLKLNNLLNEEYWNTNTMAQKTRNIAASVALKF</sequence>
<reference evidence="19 20" key="1">
    <citation type="submission" date="2018-05" db="EMBL/GenBank/DDBJ databases">
        <title>Chitinophaga sp. nov., isolated from rhizosphere soil of Alhagi.</title>
        <authorList>
            <person name="Liu Y."/>
        </authorList>
    </citation>
    <scope>NUCLEOTIDE SEQUENCE [LARGE SCALE GENOMIC DNA]</scope>
    <source>
        <strain evidence="19 20">T22</strain>
    </source>
</reference>
<keyword evidence="12 19" id="KW-0675">Receptor</keyword>
<keyword evidence="8" id="KW-0408">Iron</keyword>
<dbReference type="SUPFAM" id="SSF56935">
    <property type="entry name" value="Porins"/>
    <property type="match status" value="1"/>
</dbReference>
<proteinExistence type="inferred from homology"/>
<dbReference type="InterPro" id="IPR010105">
    <property type="entry name" value="TonB_sidphr_rcpt"/>
</dbReference>
<dbReference type="Gene3D" id="2.170.130.10">
    <property type="entry name" value="TonB-dependent receptor, plug domain"/>
    <property type="match status" value="1"/>
</dbReference>
<dbReference type="CDD" id="cd01347">
    <property type="entry name" value="ligand_gated_channel"/>
    <property type="match status" value="1"/>
</dbReference>
<evidence type="ECO:0000313" key="19">
    <source>
        <dbReference type="EMBL" id="AWO00403.1"/>
    </source>
</evidence>
<keyword evidence="13 14" id="KW-0998">Cell outer membrane</keyword>
<dbReference type="EMBL" id="CP029600">
    <property type="protein sequence ID" value="AWO00403.1"/>
    <property type="molecule type" value="Genomic_DNA"/>
</dbReference>
<organism evidence="19 20">
    <name type="scientific">Chitinophaga alhagiae</name>
    <dbReference type="NCBI Taxonomy" id="2203219"/>
    <lineage>
        <taxon>Bacteria</taxon>
        <taxon>Pseudomonadati</taxon>
        <taxon>Bacteroidota</taxon>
        <taxon>Chitinophagia</taxon>
        <taxon>Chitinophagales</taxon>
        <taxon>Chitinophagaceae</taxon>
        <taxon>Chitinophaga</taxon>
    </lineage>
</organism>
<name>A0ABM6W900_9BACT</name>
<keyword evidence="5" id="KW-0410">Iron transport</keyword>
<keyword evidence="6 14" id="KW-0812">Transmembrane</keyword>
<keyword evidence="3 14" id="KW-0813">Transport</keyword>